<reference evidence="1" key="1">
    <citation type="submission" date="2022-10" db="EMBL/GenBank/DDBJ databases">
        <title>Complete Genome of Trichothecium roseum strain YXFP-22015, a Plant Pathogen Isolated from Citrus.</title>
        <authorList>
            <person name="Wang Y."/>
            <person name="Zhu L."/>
        </authorList>
    </citation>
    <scope>NUCLEOTIDE SEQUENCE</scope>
    <source>
        <strain evidence="1">YXFP-22015</strain>
    </source>
</reference>
<organism evidence="1 2">
    <name type="scientific">Trichothecium roseum</name>
    <dbReference type="NCBI Taxonomy" id="47278"/>
    <lineage>
        <taxon>Eukaryota</taxon>
        <taxon>Fungi</taxon>
        <taxon>Dikarya</taxon>
        <taxon>Ascomycota</taxon>
        <taxon>Pezizomycotina</taxon>
        <taxon>Sordariomycetes</taxon>
        <taxon>Hypocreomycetidae</taxon>
        <taxon>Hypocreales</taxon>
        <taxon>Hypocreales incertae sedis</taxon>
        <taxon>Trichothecium</taxon>
    </lineage>
</organism>
<protein>
    <submittedName>
        <fullName evidence="1">Uncharacterized protein</fullName>
    </submittedName>
</protein>
<dbReference type="EMBL" id="CM047940">
    <property type="protein sequence ID" value="KAI9904636.1"/>
    <property type="molecule type" value="Genomic_DNA"/>
</dbReference>
<evidence type="ECO:0000313" key="1">
    <source>
        <dbReference type="EMBL" id="KAI9904636.1"/>
    </source>
</evidence>
<gene>
    <name evidence="1" type="ORF">N3K66_001165</name>
</gene>
<comment type="caution">
    <text evidence="1">The sequence shown here is derived from an EMBL/GenBank/DDBJ whole genome shotgun (WGS) entry which is preliminary data.</text>
</comment>
<dbReference type="Proteomes" id="UP001163324">
    <property type="component" value="Chromosome 1"/>
</dbReference>
<keyword evidence="2" id="KW-1185">Reference proteome</keyword>
<sequence>MFSRKKDKEKRGPRYGLTEAFLDLPLYPGAGKVELPKGRKVTVKTYPDDEEESRVYTLTSSSSSGISSSNSSSLESSDSRCMKNKKKASPTKKSGWKQEKSKARHQRRGAYDDGHPEGTKSSATRRPNKEKKLARDRRSSYHISGQDKGPEAQQGYYPTLKSSISYPPVGLPNQSSFGSATSYNSAPVPMIWPSSTILPSQQPLVGGYQVYPPASFHAVPCFPPQTAVMSAHDSAMQLPMAKAYTNKPPSRQSLPSGTAPTIEEQIQRVQNEIDRKGLELAANPGDTSSDFYLKLLREKLSELLDKATTHRSGTRPTASPLDTTFVPSDAAKDGTASIPAEKKTKADKDYSNNKKPLPDILKTRESTSSHSKPEAKSRNHKRTEKARSFVHTKTHHLCSGCGNVRSIKFHDKHPIGTGPGQHRIGNYCESCRDTLISKNVVKGRHFCFGCGKVRSRMFHEDHPALEGDCLLPNYCSSCTAEMQSDEEMDDASVVRMSTQKSSHKKANRTVNASEAAEESSKMEESVTTPLVRPAYEEHVVRSPENRATKTAAHPSQSPNEPSLRYSNQASSHRMQPPNPVPAKASPYLPQRNTGSSKRRARRSPLTLHAEPARMHYQPPYVEETDYEAYEHAKDPGGATYHTDGLNGKPYQKPFTSFSRPKETYMYSPGAPPSRMHVNERGYNRASPDSYTQRSPYESSRLAHNGNGGFTPNHGPSSNSPNQGLHANSQYNDYGSHGNLRTSTGAQPNQGSHYATSVDALNDRRGYCDKGPQGYSTIPFSPTFSNAHNAHQTPSPSSAFGRNRQNSSNSGEQKFSPEASKQ</sequence>
<accession>A0ACC0VDX9</accession>
<name>A0ACC0VDX9_9HYPO</name>
<proteinExistence type="predicted"/>
<evidence type="ECO:0000313" key="2">
    <source>
        <dbReference type="Proteomes" id="UP001163324"/>
    </source>
</evidence>